<dbReference type="AlphaFoldDB" id="A0A9D1Z742"/>
<keyword evidence="2 8" id="KW-0004">4Fe-4S</keyword>
<dbReference type="InterPro" id="IPR011538">
    <property type="entry name" value="Nuo51_FMN-bd"/>
</dbReference>
<keyword evidence="3 8" id="KW-0479">Metal-binding</keyword>
<dbReference type="Proteomes" id="UP000824135">
    <property type="component" value="Unassembled WGS sequence"/>
</dbReference>
<dbReference type="GO" id="GO:0005886">
    <property type="term" value="C:plasma membrane"/>
    <property type="evidence" value="ECO:0007669"/>
    <property type="project" value="UniProtKB-SubCell"/>
</dbReference>
<evidence type="ECO:0000313" key="11">
    <source>
        <dbReference type="Proteomes" id="UP000824135"/>
    </source>
</evidence>
<feature type="binding site" evidence="8">
    <location>
        <position position="402"/>
    </location>
    <ligand>
        <name>[4Fe-4S] cluster</name>
        <dbReference type="ChEBI" id="CHEBI:49883"/>
        <label>2</label>
    </ligand>
</feature>
<name>A0A9D1Z742_9FIRM</name>
<dbReference type="PROSITE" id="PS00198">
    <property type="entry name" value="4FE4S_FER_1"/>
    <property type="match status" value="1"/>
</dbReference>
<dbReference type="InterPro" id="IPR019554">
    <property type="entry name" value="Soluble_ligand-bd"/>
</dbReference>
<keyword evidence="5 8" id="KW-0249">Electron transport</keyword>
<evidence type="ECO:0000256" key="4">
    <source>
        <dbReference type="ARBA" id="ARBA00022737"/>
    </source>
</evidence>
<keyword evidence="1 8" id="KW-0813">Transport</keyword>
<dbReference type="Gene3D" id="3.30.70.20">
    <property type="match status" value="1"/>
</dbReference>
<dbReference type="HAMAP" id="MF_00461">
    <property type="entry name" value="RsxC_RnfC"/>
    <property type="match status" value="1"/>
</dbReference>
<protein>
    <recommendedName>
        <fullName evidence="8">Ion-translocating oxidoreductase complex subunit C</fullName>
        <ecNumber evidence="8">7.-.-.-</ecNumber>
    </recommendedName>
    <alternativeName>
        <fullName evidence="8">Rnf electron transport complex subunit C</fullName>
    </alternativeName>
</protein>
<feature type="binding site" evidence="8">
    <location>
        <position position="396"/>
    </location>
    <ligand>
        <name>[4Fe-4S] cluster</name>
        <dbReference type="ChEBI" id="CHEBI:49883"/>
        <label>2</label>
    </ligand>
</feature>
<feature type="domain" description="4Fe-4S ferredoxin-type" evidence="9">
    <location>
        <begin position="348"/>
        <end position="377"/>
    </location>
</feature>
<dbReference type="SUPFAM" id="SSF142019">
    <property type="entry name" value="Nqo1 FMN-binding domain-like"/>
    <property type="match status" value="1"/>
</dbReference>
<dbReference type="GO" id="GO:0022900">
    <property type="term" value="P:electron transport chain"/>
    <property type="evidence" value="ECO:0007669"/>
    <property type="project" value="UniProtKB-UniRule"/>
</dbReference>
<dbReference type="InterPro" id="IPR010208">
    <property type="entry name" value="Ion_transpt_RnfC/RsxC"/>
</dbReference>
<comment type="caution">
    <text evidence="10">The sequence shown here is derived from an EMBL/GenBank/DDBJ whole genome shotgun (WGS) entry which is preliminary data.</text>
</comment>
<gene>
    <name evidence="10" type="primary">rsxC</name>
    <name evidence="8" type="synonym">rnfC</name>
    <name evidence="10" type="ORF">H9728_03615</name>
</gene>
<dbReference type="GO" id="GO:0051539">
    <property type="term" value="F:4 iron, 4 sulfur cluster binding"/>
    <property type="evidence" value="ECO:0007669"/>
    <property type="project" value="UniProtKB-KW"/>
</dbReference>
<dbReference type="Pfam" id="PF10531">
    <property type="entry name" value="SLBB"/>
    <property type="match status" value="1"/>
</dbReference>
<comment type="similarity">
    <text evidence="8">Belongs to the 4Fe4S bacterial-type ferredoxin family. RnfC subfamily.</text>
</comment>
<evidence type="ECO:0000256" key="3">
    <source>
        <dbReference type="ARBA" id="ARBA00022723"/>
    </source>
</evidence>
<keyword evidence="4 8" id="KW-0677">Repeat</keyword>
<comment type="function">
    <text evidence="8">Part of a membrane-bound complex that couples electron transfer with translocation of ions across the membrane.</text>
</comment>
<reference evidence="10" key="1">
    <citation type="journal article" date="2021" name="PeerJ">
        <title>Extensive microbial diversity within the chicken gut microbiome revealed by metagenomics and culture.</title>
        <authorList>
            <person name="Gilroy R."/>
            <person name="Ravi A."/>
            <person name="Getino M."/>
            <person name="Pursley I."/>
            <person name="Horton D.L."/>
            <person name="Alikhan N.F."/>
            <person name="Baker D."/>
            <person name="Gharbi K."/>
            <person name="Hall N."/>
            <person name="Watson M."/>
            <person name="Adriaenssens E.M."/>
            <person name="Foster-Nyarko E."/>
            <person name="Jarju S."/>
            <person name="Secka A."/>
            <person name="Antonio M."/>
            <person name="Oren A."/>
            <person name="Chaudhuri R.R."/>
            <person name="La Ragione R."/>
            <person name="Hildebrand F."/>
            <person name="Pallen M.J."/>
        </authorList>
    </citation>
    <scope>NUCLEOTIDE SEQUENCE</scope>
    <source>
        <strain evidence="10">CHK199-9574</strain>
    </source>
</reference>
<dbReference type="PROSITE" id="PS51379">
    <property type="entry name" value="4FE4S_FER_2"/>
    <property type="match status" value="2"/>
</dbReference>
<dbReference type="InterPro" id="IPR037225">
    <property type="entry name" value="Nuo51_FMN-bd_sf"/>
</dbReference>
<keyword evidence="8" id="KW-0472">Membrane</keyword>
<comment type="subunit">
    <text evidence="8">The complex is composed of six subunits: RnfA, RnfB, RnfC, RnfD, RnfE and RnfG.</text>
</comment>
<dbReference type="Pfam" id="PF13237">
    <property type="entry name" value="Fer4_10"/>
    <property type="match status" value="1"/>
</dbReference>
<evidence type="ECO:0000256" key="2">
    <source>
        <dbReference type="ARBA" id="ARBA00022485"/>
    </source>
</evidence>
<dbReference type="SUPFAM" id="SSF46548">
    <property type="entry name" value="alpha-helical ferredoxin"/>
    <property type="match status" value="1"/>
</dbReference>
<feature type="binding site" evidence="8">
    <location>
        <position position="357"/>
    </location>
    <ligand>
        <name>[4Fe-4S] cluster</name>
        <dbReference type="ChEBI" id="CHEBI:49883"/>
        <label>1</label>
    </ligand>
</feature>
<keyword evidence="6 8" id="KW-0408">Iron</keyword>
<evidence type="ECO:0000256" key="1">
    <source>
        <dbReference type="ARBA" id="ARBA00022448"/>
    </source>
</evidence>
<evidence type="ECO:0000313" key="10">
    <source>
        <dbReference type="EMBL" id="HIY78111.1"/>
    </source>
</evidence>
<dbReference type="GO" id="GO:0046872">
    <property type="term" value="F:metal ion binding"/>
    <property type="evidence" value="ECO:0007669"/>
    <property type="project" value="UniProtKB-KW"/>
</dbReference>
<dbReference type="NCBIfam" id="NF003454">
    <property type="entry name" value="PRK05035.1"/>
    <property type="match status" value="1"/>
</dbReference>
<keyword evidence="8" id="KW-1278">Translocase</keyword>
<keyword evidence="7 8" id="KW-0411">Iron-sulfur</keyword>
<evidence type="ECO:0000259" key="9">
    <source>
        <dbReference type="PROSITE" id="PS51379"/>
    </source>
</evidence>
<dbReference type="InterPro" id="IPR017900">
    <property type="entry name" value="4Fe4S_Fe_S_CS"/>
</dbReference>
<evidence type="ECO:0000256" key="7">
    <source>
        <dbReference type="ARBA" id="ARBA00023014"/>
    </source>
</evidence>
<dbReference type="PANTHER" id="PTHR43034:SF2">
    <property type="entry name" value="ION-TRANSLOCATING OXIDOREDUCTASE COMPLEX SUBUNIT C"/>
    <property type="match status" value="1"/>
</dbReference>
<dbReference type="NCBIfam" id="TIGR01945">
    <property type="entry name" value="rnfC"/>
    <property type="match status" value="1"/>
</dbReference>
<comment type="subcellular location">
    <subcellularLocation>
        <location evidence="8">Cell membrane</location>
        <topology evidence="8">Peripheral membrane protein</topology>
    </subcellularLocation>
</comment>
<organism evidence="10 11">
    <name type="scientific">Candidatus Borkfalkia excrementavium</name>
    <dbReference type="NCBI Taxonomy" id="2838505"/>
    <lineage>
        <taxon>Bacteria</taxon>
        <taxon>Bacillati</taxon>
        <taxon>Bacillota</taxon>
        <taxon>Clostridia</taxon>
        <taxon>Christensenellales</taxon>
        <taxon>Christensenellaceae</taxon>
        <taxon>Candidatus Borkfalkia</taxon>
    </lineage>
</organism>
<comment type="cofactor">
    <cofactor evidence="8">
        <name>[4Fe-4S] cluster</name>
        <dbReference type="ChEBI" id="CHEBI:49883"/>
    </cofactor>
    <text evidence="8">Binds 2 [4Fe-4S] clusters per subunit.</text>
</comment>
<dbReference type="GO" id="GO:0009055">
    <property type="term" value="F:electron transfer activity"/>
    <property type="evidence" value="ECO:0007669"/>
    <property type="project" value="InterPro"/>
</dbReference>
<dbReference type="InterPro" id="IPR017896">
    <property type="entry name" value="4Fe4S_Fe-S-bd"/>
</dbReference>
<feature type="binding site" evidence="8">
    <location>
        <position position="399"/>
    </location>
    <ligand>
        <name>[4Fe-4S] cluster</name>
        <dbReference type="ChEBI" id="CHEBI:49883"/>
        <label>2</label>
    </ligand>
</feature>
<feature type="binding site" evidence="8">
    <location>
        <position position="406"/>
    </location>
    <ligand>
        <name>[4Fe-4S] cluster</name>
        <dbReference type="ChEBI" id="CHEBI:49883"/>
        <label>1</label>
    </ligand>
</feature>
<dbReference type="Pfam" id="PF01512">
    <property type="entry name" value="Complex1_51K"/>
    <property type="match status" value="1"/>
</dbReference>
<dbReference type="PANTHER" id="PTHR43034">
    <property type="entry name" value="ION-TRANSLOCATING OXIDOREDUCTASE COMPLEX SUBUNIT C"/>
    <property type="match status" value="1"/>
</dbReference>
<proteinExistence type="inferred from homology"/>
<evidence type="ECO:0000256" key="8">
    <source>
        <dbReference type="HAMAP-Rule" id="MF_00461"/>
    </source>
</evidence>
<keyword evidence="8" id="KW-1003">Cell membrane</keyword>
<dbReference type="Gene3D" id="3.40.50.11540">
    <property type="entry name" value="NADH-ubiquinone oxidoreductase 51kDa subunit"/>
    <property type="match status" value="1"/>
</dbReference>
<evidence type="ECO:0000256" key="6">
    <source>
        <dbReference type="ARBA" id="ARBA00023004"/>
    </source>
</evidence>
<dbReference type="Pfam" id="PF13375">
    <property type="entry name" value="RnfC_N"/>
    <property type="match status" value="1"/>
</dbReference>
<evidence type="ECO:0000256" key="5">
    <source>
        <dbReference type="ARBA" id="ARBA00022982"/>
    </source>
</evidence>
<reference evidence="10" key="2">
    <citation type="submission" date="2021-04" db="EMBL/GenBank/DDBJ databases">
        <authorList>
            <person name="Gilroy R."/>
        </authorList>
    </citation>
    <scope>NUCLEOTIDE SEQUENCE</scope>
    <source>
        <strain evidence="10">CHK199-9574</strain>
    </source>
</reference>
<feature type="binding site" evidence="8">
    <location>
        <position position="363"/>
    </location>
    <ligand>
        <name>[4Fe-4S] cluster</name>
        <dbReference type="ChEBI" id="CHEBI:49883"/>
        <label>1</label>
    </ligand>
</feature>
<sequence length="428" mass="45266">MVTFANGIHPKGCKELSGDQAIGRGPDPQFLYVPLTQHIGAPAQPAVGAGERVKRGQLIARAAEGLSANVYSPVSGTVQGVVQHITQSGKKRDHILIENDFSDESVSLPPLGEITGGSVLSRIAEAGIVGMGGAAFPTAAKLNTGEKKVDVLVVNGAECEPYITCDYRIMLEYAPEIVKGVRFAMLACGAERAVIGIEDNKPDAIRTMSGAAEGNVSVKRLKTKYPQGAEKQLVYSCVKRVIPEGKLPADAGVVVVNVHTALAIYKAVAENTPCYERVMTVSGKGAERPCNIWVKNGTPYRDLAEFCGGSEDCARIVAGGPMMGDPVFSLKVCTGKGSSSLLFLSESECESKSASVCIGCGRCVAACPMGLSPVFIERALFDKNYEEAKWYGAESCIGCGCCSYVCPAKRFLVQSVKLAKKTIKEKGL</sequence>
<feature type="domain" description="4Fe-4S ferredoxin-type" evidence="9">
    <location>
        <begin position="387"/>
        <end position="416"/>
    </location>
</feature>
<dbReference type="EMBL" id="DXCO01000029">
    <property type="protein sequence ID" value="HIY78111.1"/>
    <property type="molecule type" value="Genomic_DNA"/>
</dbReference>
<accession>A0A9D1Z742</accession>
<dbReference type="InterPro" id="IPR026902">
    <property type="entry name" value="RnfC_N"/>
</dbReference>
<feature type="binding site" evidence="8">
    <location>
        <position position="360"/>
    </location>
    <ligand>
        <name>[4Fe-4S] cluster</name>
        <dbReference type="ChEBI" id="CHEBI:49883"/>
        <label>1</label>
    </ligand>
</feature>
<dbReference type="EC" id="7.-.-.-" evidence="8"/>
<feature type="binding site" evidence="8">
    <location>
        <position position="367"/>
    </location>
    <ligand>
        <name>[4Fe-4S] cluster</name>
        <dbReference type="ChEBI" id="CHEBI:49883"/>
        <label>2</label>
    </ligand>
</feature>